<accession>A0AAN0UDV9</accession>
<dbReference type="GO" id="GO:0016020">
    <property type="term" value="C:membrane"/>
    <property type="evidence" value="ECO:0007669"/>
    <property type="project" value="TreeGrafter"/>
</dbReference>
<keyword evidence="3" id="KW-0378">Hydrolase</keyword>
<evidence type="ECO:0000313" key="3">
    <source>
        <dbReference type="EMBL" id="ADI91518.1"/>
    </source>
</evidence>
<feature type="signal peptide" evidence="1">
    <location>
        <begin position="1"/>
        <end position="32"/>
    </location>
</feature>
<evidence type="ECO:0000256" key="1">
    <source>
        <dbReference type="SAM" id="SignalP"/>
    </source>
</evidence>
<dbReference type="PANTHER" id="PTHR43798:SF33">
    <property type="entry name" value="HYDROLASE, PUTATIVE (AFU_ORTHOLOGUE AFUA_2G14860)-RELATED"/>
    <property type="match status" value="1"/>
</dbReference>
<evidence type="ECO:0000313" key="4">
    <source>
        <dbReference type="Proteomes" id="UP000000392"/>
    </source>
</evidence>
<evidence type="ECO:0000259" key="2">
    <source>
        <dbReference type="Pfam" id="PF00561"/>
    </source>
</evidence>
<dbReference type="InterPro" id="IPR050266">
    <property type="entry name" value="AB_hydrolase_sf"/>
</dbReference>
<protein>
    <submittedName>
        <fullName evidence="3">Alpha/beta hydrolase fold protein</fullName>
    </submittedName>
</protein>
<reference evidence="3 4" key="1">
    <citation type="journal article" date="2010" name="J. Bacteriol.">
        <title>Complete genome sequence of the diesel-degrading Acinetobacter sp. strain DR1.</title>
        <authorList>
            <person name="Jung J."/>
            <person name="Baek J.H."/>
            <person name="Park W."/>
        </authorList>
    </citation>
    <scope>NUCLEOTIDE SEQUENCE [LARGE SCALE GENOMIC DNA]</scope>
    <source>
        <strain evidence="4">JCM 16667 / KCTC 23045 / DR1</strain>
    </source>
</reference>
<dbReference type="KEGG" id="acd:AOLE_13155"/>
<feature type="domain" description="AB hydrolase-1" evidence="2">
    <location>
        <begin position="70"/>
        <end position="198"/>
    </location>
</feature>
<feature type="chain" id="PRO_5042993665" evidence="1">
    <location>
        <begin position="33"/>
        <end position="371"/>
    </location>
</feature>
<sequence>MTRERRKVPKSVPIAIMLVLVTTLMMSTIASAARQQSEGELIRKDFRVLTADGVGLHVREVRENGTKGRPALILVHGARVSGIGSFDLDVSNGSLAADLARLTGRTIFILDARGYGQSDRPTAMDHSPNKVKPLSRAYEVVRDIDAVVTFARQHTGNEQVALLGWATGGMWAAYYSSLWPERVSELIMFNALYGGSRQHDGIGLGSANDDPNNSGRFNPAMGGYALNTAASLLPSWDKTIPIENKTEWRDPLIVEAYTRAALASDPQSRRHQPPAFRAPLGAMEDSFYQATGRHLFDAGSIKAAVLIVRSEHDFWSRPEDTENFIHDAVHAKSIREVTLANATHYAHLDRPERGRSQFIDEIVKFLLNKNR</sequence>
<dbReference type="Pfam" id="PF00561">
    <property type="entry name" value="Abhydrolase_1"/>
    <property type="match status" value="1"/>
</dbReference>
<dbReference type="EMBL" id="CP002080">
    <property type="protein sequence ID" value="ADI91518.1"/>
    <property type="molecule type" value="Genomic_DNA"/>
</dbReference>
<dbReference type="GO" id="GO:0016787">
    <property type="term" value="F:hydrolase activity"/>
    <property type="evidence" value="ECO:0007669"/>
    <property type="project" value="UniProtKB-KW"/>
</dbReference>
<name>A0AAN0UDV9_ACISD</name>
<keyword evidence="1" id="KW-0732">Signal</keyword>
<dbReference type="PANTHER" id="PTHR43798">
    <property type="entry name" value="MONOACYLGLYCEROL LIPASE"/>
    <property type="match status" value="1"/>
</dbReference>
<dbReference type="InterPro" id="IPR000073">
    <property type="entry name" value="AB_hydrolase_1"/>
</dbReference>
<organism evidence="3 4">
    <name type="scientific">Acinetobacter oleivorans (strain JCM 16667 / KCTC 23045 / DR1)</name>
    <dbReference type="NCBI Taxonomy" id="436717"/>
    <lineage>
        <taxon>Bacteria</taxon>
        <taxon>Pseudomonadati</taxon>
        <taxon>Pseudomonadota</taxon>
        <taxon>Gammaproteobacteria</taxon>
        <taxon>Moraxellales</taxon>
        <taxon>Moraxellaceae</taxon>
        <taxon>Acinetobacter</taxon>
    </lineage>
</organism>
<dbReference type="AlphaFoldDB" id="A0AAN0UDV9"/>
<dbReference type="InterPro" id="IPR029058">
    <property type="entry name" value="AB_hydrolase_fold"/>
</dbReference>
<dbReference type="Proteomes" id="UP000000392">
    <property type="component" value="Chromosome"/>
</dbReference>
<proteinExistence type="predicted"/>
<gene>
    <name evidence="3" type="ordered locus">AOLE_13155</name>
</gene>
<dbReference type="SUPFAM" id="SSF53474">
    <property type="entry name" value="alpha/beta-Hydrolases"/>
    <property type="match status" value="1"/>
</dbReference>
<dbReference type="Gene3D" id="3.40.50.1820">
    <property type="entry name" value="alpha/beta hydrolase"/>
    <property type="match status" value="1"/>
</dbReference>